<evidence type="ECO:0000313" key="2">
    <source>
        <dbReference type="EMBL" id="KAG5502925.1"/>
    </source>
</evidence>
<dbReference type="GeneID" id="94290753"/>
<evidence type="ECO:0000313" key="3">
    <source>
        <dbReference type="Proteomes" id="UP000674318"/>
    </source>
</evidence>
<dbReference type="KEGG" id="phet:94290753"/>
<evidence type="ECO:0000256" key="1">
    <source>
        <dbReference type="SAM" id="MobiDB-lite"/>
    </source>
</evidence>
<feature type="region of interest" description="Disordered" evidence="1">
    <location>
        <begin position="167"/>
        <end position="238"/>
    </location>
</feature>
<dbReference type="Proteomes" id="UP000674318">
    <property type="component" value="Unassembled WGS sequence"/>
</dbReference>
<proteinExistence type="predicted"/>
<gene>
    <name evidence="2" type="ORF">JKF63_04698</name>
</gene>
<feature type="compositionally biased region" description="Pro residues" evidence="1">
    <location>
        <begin position="225"/>
        <end position="236"/>
    </location>
</feature>
<reference evidence="2 3" key="1">
    <citation type="submission" date="2021-02" db="EMBL/GenBank/DDBJ databases">
        <title>Porcisia hertigi Genome sequencing and assembly.</title>
        <authorList>
            <person name="Almutairi H."/>
            <person name="Gatherer D."/>
        </authorList>
    </citation>
    <scope>NUCLEOTIDE SEQUENCE [LARGE SCALE GENOMIC DNA]</scope>
    <source>
        <strain evidence="2 3">C119</strain>
    </source>
</reference>
<feature type="compositionally biased region" description="Polar residues" evidence="1">
    <location>
        <begin position="86"/>
        <end position="98"/>
    </location>
</feature>
<dbReference type="EMBL" id="JAFJZO010000025">
    <property type="protein sequence ID" value="KAG5502925.1"/>
    <property type="molecule type" value="Genomic_DNA"/>
</dbReference>
<comment type="caution">
    <text evidence="2">The sequence shown here is derived from an EMBL/GenBank/DDBJ whole genome shotgun (WGS) entry which is preliminary data.</text>
</comment>
<dbReference type="OrthoDB" id="272743at2759"/>
<feature type="compositionally biased region" description="Polar residues" evidence="1">
    <location>
        <begin position="167"/>
        <end position="181"/>
    </location>
</feature>
<protein>
    <submittedName>
        <fullName evidence="2">Uncharacterized protein</fullName>
    </submittedName>
</protein>
<organism evidence="2 3">
    <name type="scientific">Porcisia hertigi</name>
    <dbReference type="NCBI Taxonomy" id="2761500"/>
    <lineage>
        <taxon>Eukaryota</taxon>
        <taxon>Discoba</taxon>
        <taxon>Euglenozoa</taxon>
        <taxon>Kinetoplastea</taxon>
        <taxon>Metakinetoplastina</taxon>
        <taxon>Trypanosomatida</taxon>
        <taxon>Trypanosomatidae</taxon>
        <taxon>Leishmaniinae</taxon>
        <taxon>Porcisia</taxon>
    </lineage>
</organism>
<name>A0A836LC64_9TRYP</name>
<dbReference type="RefSeq" id="XP_067756697.1">
    <property type="nucleotide sequence ID" value="XM_067900676.1"/>
</dbReference>
<sequence length="364" mass="39310">MAAAAAAAAGGSHTVKAVAALRLQRDRSTTYQHWTSLFHRAITGDITATELQHNIQGIILPEFQRISTQLRQLQAELTETADKTEQPQNSTASPSNAEESADPADIKCRTSSALLSASSFASSAMALAAWIDRLQELEREHYAVTLSLANQLVEHCTPNVCLESESGSLKTAEGVQTVSETTKAEMPRRRRRSTGIRSLFKPGSSDDDEPCELVKEPSARIAQSPPVPSAPGPGPTMPTLRVHDVERCALYRLIPPRYYTHLHFVACRCSLEDVGSTSGHSANRKDDRVGEKNASVDTELVALPATDAGKGGVSIIARYAPSDVSSRCADWSGAVAAIVHRQEWLRAAIEELCEELQAEISDDA</sequence>
<accession>A0A836LC64</accession>
<feature type="region of interest" description="Disordered" evidence="1">
    <location>
        <begin position="79"/>
        <end position="104"/>
    </location>
</feature>
<keyword evidence="3" id="KW-1185">Reference proteome</keyword>
<dbReference type="AlphaFoldDB" id="A0A836LC64"/>